<dbReference type="SUPFAM" id="SSF53098">
    <property type="entry name" value="Ribonuclease H-like"/>
    <property type="match status" value="1"/>
</dbReference>
<dbReference type="SMART" id="SM00474">
    <property type="entry name" value="35EXOc"/>
    <property type="match status" value="1"/>
</dbReference>
<dbReference type="Pfam" id="PF01612">
    <property type="entry name" value="DNA_pol_A_exo1"/>
    <property type="match status" value="1"/>
</dbReference>
<dbReference type="GO" id="GO:0008408">
    <property type="term" value="F:3'-5' exonuclease activity"/>
    <property type="evidence" value="ECO:0007669"/>
    <property type="project" value="InterPro"/>
</dbReference>
<dbReference type="AlphaFoldDB" id="A0A811KHE7"/>
<sequence length="910" mass="104198">MKVQLTYVESVANSVASSISEYDSYTLLESVESFCVALNELFKGTKNYLELKNVVVEKFGEALKQCVAEELYEVYLQILLSVEELVKAGEAGTQYVGIVKRILIKEFAKFVMEKRSNPEGIEFMNIAASGLHAIPHIFGPAIYVYYKQKCIEEFKNSLLTKATRGDLVHVLTKKAKRYVGEVLKWILALPIKKMFDYTTLTAYAVLNNDLSDLYALCRIDEEIRTIVVSYLDYVCGDCFVGIDPVMNSEEVFENSMNHQLKQKLSTVVKVAFNIFKEFNMDKEMVANCIYYRQMNDFIYVLSRYKKGELTSIEQPIVKTMEKGFRLQFSVLNLIASNLGVQEAVFYAMLMDIPEGKWPGKLQDGVEDCREVVMAKLAAKKESLEKEQRQIDNGIMINSRQDHRLFVVDSIIKIHTILKPFMDSNDKFIGMDAEWDASDCGLQGELCIVQLSSRKQTVVIDVTTLKTILNDEQWVDLWSMVFGGETKLIGFALLSDIQVLVHNFSFLEDRVPKMKENMICLHNAFNVILGNAEMTRLVFGYNIPSQNNLFNMTKYIMKYELSKQEQSSVWSARPLRMAQLRYAAEDSMSVYGIYCIVAPKIYERFPEEIENVFQSMAVINKSAKGTGFENLDIAQKSVVKKTKASHLSKKDLEDIATRVNDYFVEKKMSPMVNHPEYLHDTMCTQLAICLRRIGISVTKLPKAEDLQKWIENNSNNFTVMTVGKAAKNFTQFAKVIDTASSSEPLDVQIELFLKRECLSVNVDNYKSRCEHCNKSTFCMVPKPYMQYLHLNSMLQNDIKRGQIDVNEDEVEESYQKMKNYVYPIMEYACTTLVRNGETLIFAQNAIINPIDLTISQLINRNDQPHRVKPKKLTLATHKLLKESTDPHYMLYGICTCCGRENTDIIKNPLEN</sequence>
<dbReference type="OrthoDB" id="18193at2759"/>
<feature type="domain" description="3'-5' exonuclease" evidence="1">
    <location>
        <begin position="408"/>
        <end position="601"/>
    </location>
</feature>
<gene>
    <name evidence="2" type="ORF">BOKJ2_LOCUS5742</name>
</gene>
<organism evidence="2 3">
    <name type="scientific">Bursaphelenchus okinawaensis</name>
    <dbReference type="NCBI Taxonomy" id="465554"/>
    <lineage>
        <taxon>Eukaryota</taxon>
        <taxon>Metazoa</taxon>
        <taxon>Ecdysozoa</taxon>
        <taxon>Nematoda</taxon>
        <taxon>Chromadorea</taxon>
        <taxon>Rhabditida</taxon>
        <taxon>Tylenchina</taxon>
        <taxon>Tylenchomorpha</taxon>
        <taxon>Aphelenchoidea</taxon>
        <taxon>Aphelenchoididae</taxon>
        <taxon>Bursaphelenchus</taxon>
    </lineage>
</organism>
<dbReference type="EMBL" id="CAJFDH010000003">
    <property type="protein sequence ID" value="CAD5214736.1"/>
    <property type="molecule type" value="Genomic_DNA"/>
</dbReference>
<name>A0A811KHE7_9BILA</name>
<dbReference type="Proteomes" id="UP000783686">
    <property type="component" value="Unassembled WGS sequence"/>
</dbReference>
<dbReference type="EMBL" id="CAJFCW020000003">
    <property type="protein sequence ID" value="CAG9103188.1"/>
    <property type="molecule type" value="Genomic_DNA"/>
</dbReference>
<evidence type="ECO:0000313" key="2">
    <source>
        <dbReference type="EMBL" id="CAD5214736.1"/>
    </source>
</evidence>
<dbReference type="GO" id="GO:0003676">
    <property type="term" value="F:nucleic acid binding"/>
    <property type="evidence" value="ECO:0007669"/>
    <property type="project" value="InterPro"/>
</dbReference>
<dbReference type="GO" id="GO:0006139">
    <property type="term" value="P:nucleobase-containing compound metabolic process"/>
    <property type="evidence" value="ECO:0007669"/>
    <property type="project" value="InterPro"/>
</dbReference>
<dbReference type="Gene3D" id="3.30.420.10">
    <property type="entry name" value="Ribonuclease H-like superfamily/Ribonuclease H"/>
    <property type="match status" value="1"/>
</dbReference>
<dbReference type="InterPro" id="IPR052408">
    <property type="entry name" value="Exonuclease_MUT-7-like"/>
</dbReference>
<proteinExistence type="predicted"/>
<keyword evidence="3" id="KW-1185">Reference proteome</keyword>
<evidence type="ECO:0000313" key="3">
    <source>
        <dbReference type="Proteomes" id="UP000614601"/>
    </source>
</evidence>
<protein>
    <recommendedName>
        <fullName evidence="1">3'-5' exonuclease domain-containing protein</fullName>
    </recommendedName>
</protein>
<dbReference type="InterPro" id="IPR036397">
    <property type="entry name" value="RNaseH_sf"/>
</dbReference>
<dbReference type="Proteomes" id="UP000614601">
    <property type="component" value="Unassembled WGS sequence"/>
</dbReference>
<accession>A0A811KHE7</accession>
<dbReference type="PANTHER" id="PTHR47765">
    <property type="entry name" value="3'-5' EXONUCLEASE DOMAIN-CONTAINING PROTEIN"/>
    <property type="match status" value="1"/>
</dbReference>
<dbReference type="InterPro" id="IPR002562">
    <property type="entry name" value="3'-5'_exonuclease_dom"/>
</dbReference>
<evidence type="ECO:0000259" key="1">
    <source>
        <dbReference type="SMART" id="SM00474"/>
    </source>
</evidence>
<dbReference type="PANTHER" id="PTHR47765:SF2">
    <property type="entry name" value="EXONUCLEASE MUT-7 HOMOLOG"/>
    <property type="match status" value="1"/>
</dbReference>
<dbReference type="InterPro" id="IPR012337">
    <property type="entry name" value="RNaseH-like_sf"/>
</dbReference>
<reference evidence="2" key="1">
    <citation type="submission" date="2020-09" db="EMBL/GenBank/DDBJ databases">
        <authorList>
            <person name="Kikuchi T."/>
        </authorList>
    </citation>
    <scope>NUCLEOTIDE SEQUENCE</scope>
    <source>
        <strain evidence="2">SH1</strain>
    </source>
</reference>
<comment type="caution">
    <text evidence="2">The sequence shown here is derived from an EMBL/GenBank/DDBJ whole genome shotgun (WGS) entry which is preliminary data.</text>
</comment>